<keyword evidence="1" id="KW-1133">Transmembrane helix</keyword>
<dbReference type="AlphaFoldDB" id="A0A3M8QWD2"/>
<reference evidence="3" key="1">
    <citation type="submission" date="2018-10" db="EMBL/GenBank/DDBJ databases">
        <title>Acidithiobacillus sulfuriphilus sp. nov.: an extremely acidophilic sulfur-oxidizing chemolithotroph isolated from a neutral pH environment.</title>
        <authorList>
            <person name="Falagan C."/>
            <person name="Moya-Beltran A."/>
            <person name="Quatrini R."/>
            <person name="Johnson D.B."/>
        </authorList>
    </citation>
    <scope>NUCLEOTIDE SEQUENCE [LARGE SCALE GENOMIC DNA]</scope>
    <source>
        <strain evidence="3">CJ-2</strain>
    </source>
</reference>
<evidence type="ECO:0000313" key="3">
    <source>
        <dbReference type="EMBL" id="RNF58800.1"/>
    </source>
</evidence>
<dbReference type="RefSeq" id="WP_123105516.1">
    <property type="nucleotide sequence ID" value="NZ_CP127527.1"/>
</dbReference>
<feature type="transmembrane region" description="Helical" evidence="1">
    <location>
        <begin position="12"/>
        <end position="33"/>
    </location>
</feature>
<gene>
    <name evidence="3" type="ORF">EC580_12425</name>
</gene>
<sequence length="70" mass="7441">MQCNVGRVDQAIRIIIGVVLLLVGFLTPLGLIWQVVVLILAAIALITGIVRFCPLWAVLGINTCGQGKSV</sequence>
<name>A0A3M8QWD2_9PROT</name>
<dbReference type="Pfam" id="PF11127">
    <property type="entry name" value="YgaP-like_TM"/>
    <property type="match status" value="1"/>
</dbReference>
<feature type="transmembrane region" description="Helical" evidence="1">
    <location>
        <begin position="39"/>
        <end position="59"/>
    </location>
</feature>
<protein>
    <submittedName>
        <fullName evidence="3">DUF2892 domain-containing protein</fullName>
    </submittedName>
</protein>
<keyword evidence="1" id="KW-0472">Membrane</keyword>
<accession>A0A3M8QWD2</accession>
<organism evidence="3">
    <name type="scientific">Acidithiobacillus sulfuriphilus</name>
    <dbReference type="NCBI Taxonomy" id="1867749"/>
    <lineage>
        <taxon>Bacteria</taxon>
        <taxon>Pseudomonadati</taxon>
        <taxon>Pseudomonadota</taxon>
        <taxon>Acidithiobacillia</taxon>
        <taxon>Acidithiobacillales</taxon>
        <taxon>Acidithiobacillaceae</taxon>
        <taxon>Acidithiobacillus</taxon>
    </lineage>
</organism>
<evidence type="ECO:0000259" key="2">
    <source>
        <dbReference type="Pfam" id="PF11127"/>
    </source>
</evidence>
<feature type="domain" description="Inner membrane protein YgaP-like transmembrane" evidence="2">
    <location>
        <begin position="1"/>
        <end position="66"/>
    </location>
</feature>
<dbReference type="EMBL" id="RIZI01000189">
    <property type="protein sequence ID" value="RNF58800.1"/>
    <property type="molecule type" value="Genomic_DNA"/>
</dbReference>
<proteinExistence type="predicted"/>
<keyword evidence="1" id="KW-0812">Transmembrane</keyword>
<comment type="caution">
    <text evidence="3">The sequence shown here is derived from an EMBL/GenBank/DDBJ whole genome shotgun (WGS) entry which is preliminary data.</text>
</comment>
<evidence type="ECO:0000256" key="1">
    <source>
        <dbReference type="SAM" id="Phobius"/>
    </source>
</evidence>
<dbReference type="InterPro" id="IPR021309">
    <property type="entry name" value="YgaP-like_TM"/>
</dbReference>